<evidence type="ECO:0000256" key="5">
    <source>
        <dbReference type="ARBA" id="ARBA00023136"/>
    </source>
</evidence>
<keyword evidence="4 6" id="KW-1133">Transmembrane helix</keyword>
<proteinExistence type="predicted"/>
<dbReference type="EMBL" id="BEHY01000077">
    <property type="protein sequence ID" value="GBD09881.1"/>
    <property type="molecule type" value="Genomic_DNA"/>
</dbReference>
<dbReference type="GO" id="GO:0005886">
    <property type="term" value="C:plasma membrane"/>
    <property type="evidence" value="ECO:0007669"/>
    <property type="project" value="UniProtKB-SubCell"/>
</dbReference>
<comment type="caution">
    <text evidence="7">The sequence shown here is derived from an EMBL/GenBank/DDBJ whole genome shotgun (WGS) entry which is preliminary data.</text>
</comment>
<accession>A0A2H5Y8Z0</accession>
<feature type="transmembrane region" description="Helical" evidence="6">
    <location>
        <begin position="112"/>
        <end position="134"/>
    </location>
</feature>
<evidence type="ECO:0000256" key="6">
    <source>
        <dbReference type="SAM" id="Phobius"/>
    </source>
</evidence>
<evidence type="ECO:0000256" key="3">
    <source>
        <dbReference type="ARBA" id="ARBA00022692"/>
    </source>
</evidence>
<dbReference type="InterPro" id="IPR002797">
    <property type="entry name" value="Polysacc_synth"/>
</dbReference>
<feature type="transmembrane region" description="Helical" evidence="6">
    <location>
        <begin position="311"/>
        <end position="331"/>
    </location>
</feature>
<feature type="transmembrane region" description="Helical" evidence="6">
    <location>
        <begin position="403"/>
        <end position="424"/>
    </location>
</feature>
<evidence type="ECO:0000313" key="8">
    <source>
        <dbReference type="Proteomes" id="UP000236642"/>
    </source>
</evidence>
<evidence type="ECO:0000256" key="1">
    <source>
        <dbReference type="ARBA" id="ARBA00004651"/>
    </source>
</evidence>
<comment type="subcellular location">
    <subcellularLocation>
        <location evidence="1">Cell membrane</location>
        <topology evidence="1">Multi-pass membrane protein</topology>
    </subcellularLocation>
</comment>
<dbReference type="Proteomes" id="UP000236642">
    <property type="component" value="Unassembled WGS sequence"/>
</dbReference>
<keyword evidence="2" id="KW-1003">Cell membrane</keyword>
<protein>
    <submittedName>
        <fullName evidence="7">Uncharacterized protein</fullName>
    </submittedName>
</protein>
<feature type="transmembrane region" description="Helical" evidence="6">
    <location>
        <begin position="378"/>
        <end position="397"/>
    </location>
</feature>
<dbReference type="AlphaFoldDB" id="A0A2H5Y8Z0"/>
<dbReference type="InterPro" id="IPR050833">
    <property type="entry name" value="Poly_Biosynth_Transport"/>
</dbReference>
<feature type="transmembrane region" description="Helical" evidence="6">
    <location>
        <begin position="351"/>
        <end position="371"/>
    </location>
</feature>
<keyword evidence="3 6" id="KW-0812">Transmembrane</keyword>
<organism evidence="7 8">
    <name type="scientific">Candidatus Thermoflexus japonica</name>
    <dbReference type="NCBI Taxonomy" id="2035417"/>
    <lineage>
        <taxon>Bacteria</taxon>
        <taxon>Bacillati</taxon>
        <taxon>Chloroflexota</taxon>
        <taxon>Thermoflexia</taxon>
        <taxon>Thermoflexales</taxon>
        <taxon>Thermoflexaceae</taxon>
        <taxon>Thermoflexus</taxon>
    </lineage>
</organism>
<evidence type="ECO:0000256" key="2">
    <source>
        <dbReference type="ARBA" id="ARBA00022475"/>
    </source>
</evidence>
<gene>
    <name evidence="7" type="ORF">HRbin22_02143</name>
</gene>
<name>A0A2H5Y8Z0_9CHLR</name>
<keyword evidence="5 6" id="KW-0472">Membrane</keyword>
<dbReference type="PANTHER" id="PTHR30250">
    <property type="entry name" value="PST FAMILY PREDICTED COLANIC ACID TRANSPORTER"/>
    <property type="match status" value="1"/>
</dbReference>
<sequence length="427" mass="46958">MAHVILRRILPDVEAMSLLQRIEQIAASPYIRWRERLAVQSALWGMALLWSRVLGFFQTLLLAYWLGPADFGRFSALQSWLRFGHESGDTGLTMLMVRDLARQDGPRASTYLLLRGIWISGLCLLAGLAAWGAIAPPAIRHELPRVTPLLFLMLGVSWQGARLAAAGRLDRAATVVFFTRTVGLTGMTLAARWGWTALWAGFVFAMALDGFGLWMAARRMGTAPGSRRERRWTSDAVREGMEMLAFGLLGALYARADSLLLLSLRGSAEAGFYSLAYRFYETGLLFNSAATVALLPRLAREETPAHRARRILGGYLILAAGMALGVALLADPLIRLPFGARYLPAIPMLRWLAWSWIPAFLSGLGATVWISQGRSSRLLFTFAMGAAMNLALNLMWIPRWGGVGAAIAMLVSTTAMALSFLTALRIR</sequence>
<dbReference type="Pfam" id="PF01943">
    <property type="entry name" value="Polysacc_synt"/>
    <property type="match status" value="1"/>
</dbReference>
<reference evidence="8" key="1">
    <citation type="submission" date="2017-09" db="EMBL/GenBank/DDBJ databases">
        <title>Metaegenomics of thermophilic ammonia-oxidizing enrichment culture.</title>
        <authorList>
            <person name="Kato S."/>
            <person name="Suzuki K."/>
        </authorList>
    </citation>
    <scope>NUCLEOTIDE SEQUENCE [LARGE SCALE GENOMIC DNA]</scope>
</reference>
<evidence type="ECO:0000313" key="7">
    <source>
        <dbReference type="EMBL" id="GBD09881.1"/>
    </source>
</evidence>
<feature type="transmembrane region" description="Helical" evidence="6">
    <location>
        <begin position="197"/>
        <end position="216"/>
    </location>
</feature>
<dbReference type="PANTHER" id="PTHR30250:SF31">
    <property type="entry name" value="INNER MEMBRANE PROTEIN YGHQ"/>
    <property type="match status" value="1"/>
</dbReference>
<evidence type="ECO:0000256" key="4">
    <source>
        <dbReference type="ARBA" id="ARBA00022989"/>
    </source>
</evidence>